<gene>
    <name evidence="4" type="ORF">GCM10010394_28310</name>
</gene>
<evidence type="ECO:0000313" key="5">
    <source>
        <dbReference type="Proteomes" id="UP001500668"/>
    </source>
</evidence>
<feature type="compositionally biased region" description="Basic and acidic residues" evidence="1">
    <location>
        <begin position="65"/>
        <end position="80"/>
    </location>
</feature>
<keyword evidence="2" id="KW-0812">Transmembrane</keyword>
<protein>
    <recommendedName>
        <fullName evidence="3">SCP domain-containing protein</fullName>
    </recommendedName>
</protein>
<comment type="caution">
    <text evidence="4">The sequence shown here is derived from an EMBL/GenBank/DDBJ whole genome shotgun (WGS) entry which is preliminary data.</text>
</comment>
<feature type="compositionally biased region" description="Low complexity" evidence="1">
    <location>
        <begin position="150"/>
        <end position="214"/>
    </location>
</feature>
<feature type="region of interest" description="Disordered" evidence="1">
    <location>
        <begin position="126"/>
        <end position="221"/>
    </location>
</feature>
<evidence type="ECO:0000313" key="4">
    <source>
        <dbReference type="EMBL" id="GAA0597074.1"/>
    </source>
</evidence>
<keyword evidence="5" id="KW-1185">Reference proteome</keyword>
<dbReference type="InterPro" id="IPR035940">
    <property type="entry name" value="CAP_sf"/>
</dbReference>
<organism evidence="4 5">
    <name type="scientific">Streptomyces crystallinus</name>
    <dbReference type="NCBI Taxonomy" id="68191"/>
    <lineage>
        <taxon>Bacteria</taxon>
        <taxon>Bacillati</taxon>
        <taxon>Actinomycetota</taxon>
        <taxon>Actinomycetes</taxon>
        <taxon>Kitasatosporales</taxon>
        <taxon>Streptomycetaceae</taxon>
        <taxon>Streptomyces</taxon>
    </lineage>
</organism>
<sequence>MTCFGLARNTADGRARASGAAQVTAPARPGHPAPLTPSWPRSHPEKALWRRPLPLSHVPGTPAAPDRERSTMQHHDDHPHARPAASDGRARRRRARRQRSRQAVGTAVAGTAAVAAVAGALLWPHSDDSSDAVRTQAAPPAGHPLDAGVATAAATAAATPSPIRSTAPAKPASPKAKPSRTSPSPGPTRTNTATTTTTGHTGAGHPTRRTTPPRTDGKAPTGTAAAYVQQVVDLANAERVKAGCSPFKVDRRLNASAQAHADDMAARNYYEHNSPEGRNAGDRMSAAGYDWHKWGENIHRGPKSPADAMRDWMNSPGHRANLLDCGFKDIGVGVDLSGNGPWWVQNFGS</sequence>
<dbReference type="SUPFAM" id="SSF55797">
    <property type="entry name" value="PR-1-like"/>
    <property type="match status" value="1"/>
</dbReference>
<dbReference type="Gene3D" id="3.40.33.10">
    <property type="entry name" value="CAP"/>
    <property type="match status" value="1"/>
</dbReference>
<keyword evidence="2" id="KW-0472">Membrane</keyword>
<evidence type="ECO:0000256" key="2">
    <source>
        <dbReference type="SAM" id="Phobius"/>
    </source>
</evidence>
<feature type="region of interest" description="Disordered" evidence="1">
    <location>
        <begin position="1"/>
        <end position="108"/>
    </location>
</feature>
<keyword evidence="2" id="KW-1133">Transmembrane helix</keyword>
<evidence type="ECO:0000259" key="3">
    <source>
        <dbReference type="Pfam" id="PF00188"/>
    </source>
</evidence>
<dbReference type="CDD" id="cd05379">
    <property type="entry name" value="CAP_bacterial"/>
    <property type="match status" value="1"/>
</dbReference>
<dbReference type="InterPro" id="IPR014044">
    <property type="entry name" value="CAP_dom"/>
</dbReference>
<feature type="domain" description="SCP" evidence="3">
    <location>
        <begin position="233"/>
        <end position="347"/>
    </location>
</feature>
<dbReference type="PANTHER" id="PTHR31157">
    <property type="entry name" value="SCP DOMAIN-CONTAINING PROTEIN"/>
    <property type="match status" value="1"/>
</dbReference>
<proteinExistence type="predicted"/>
<reference evidence="4 5" key="1">
    <citation type="journal article" date="2019" name="Int. J. Syst. Evol. Microbiol.">
        <title>The Global Catalogue of Microorganisms (GCM) 10K type strain sequencing project: providing services to taxonomists for standard genome sequencing and annotation.</title>
        <authorList>
            <consortium name="The Broad Institute Genomics Platform"/>
            <consortium name="The Broad Institute Genome Sequencing Center for Infectious Disease"/>
            <person name="Wu L."/>
            <person name="Ma J."/>
        </authorList>
    </citation>
    <scope>NUCLEOTIDE SEQUENCE [LARGE SCALE GENOMIC DNA]</scope>
    <source>
        <strain evidence="4 5">JCM 5067</strain>
    </source>
</reference>
<feature type="compositionally biased region" description="Basic residues" evidence="1">
    <location>
        <begin position="90"/>
        <end position="100"/>
    </location>
</feature>
<dbReference type="PANTHER" id="PTHR31157:SF1">
    <property type="entry name" value="SCP DOMAIN-CONTAINING PROTEIN"/>
    <property type="match status" value="1"/>
</dbReference>
<dbReference type="Proteomes" id="UP001500668">
    <property type="component" value="Unassembled WGS sequence"/>
</dbReference>
<accession>A0ABN1FT34</accession>
<evidence type="ECO:0000256" key="1">
    <source>
        <dbReference type="SAM" id="MobiDB-lite"/>
    </source>
</evidence>
<feature type="transmembrane region" description="Helical" evidence="2">
    <location>
        <begin position="103"/>
        <end position="123"/>
    </location>
</feature>
<dbReference type="Pfam" id="PF00188">
    <property type="entry name" value="CAP"/>
    <property type="match status" value="1"/>
</dbReference>
<dbReference type="EMBL" id="BAAACA010000014">
    <property type="protein sequence ID" value="GAA0597074.1"/>
    <property type="molecule type" value="Genomic_DNA"/>
</dbReference>
<name>A0ABN1FT34_9ACTN</name>